<sequence length="141" mass="15715">MGCCIFQSSVLEDNSIKAYLRVKRFVVVRGHSIFENNVLSGLLYTDGQRLCYETTRCGDKRACCLCCRYSISLSAIKAVIVTEELPEVLLLHGQGCAFMTGPYLQLTTEDGMIIVAAQEMGSFPQTINHMRTDKSISLYQS</sequence>
<reference evidence="1" key="1">
    <citation type="submission" date="2017-05" db="UniProtKB">
        <authorList>
            <consortium name="EnsemblMetazoa"/>
        </authorList>
    </citation>
    <scope>IDENTIFICATION</scope>
</reference>
<organism evidence="1">
    <name type="scientific">Amphimedon queenslandica</name>
    <name type="common">Sponge</name>
    <dbReference type="NCBI Taxonomy" id="400682"/>
    <lineage>
        <taxon>Eukaryota</taxon>
        <taxon>Metazoa</taxon>
        <taxon>Porifera</taxon>
        <taxon>Demospongiae</taxon>
        <taxon>Heteroscleromorpha</taxon>
        <taxon>Haplosclerida</taxon>
        <taxon>Niphatidae</taxon>
        <taxon>Amphimedon</taxon>
    </lineage>
</organism>
<dbReference type="InParanoid" id="A0A1X7UBT4"/>
<proteinExistence type="predicted"/>
<protein>
    <submittedName>
        <fullName evidence="1">Uncharacterized protein</fullName>
    </submittedName>
</protein>
<name>A0A1X7UBT4_AMPQE</name>
<evidence type="ECO:0000313" key="1">
    <source>
        <dbReference type="EnsemblMetazoa" id="Aqu2.1.25109_001"/>
    </source>
</evidence>
<dbReference type="AlphaFoldDB" id="A0A1X7UBT4"/>
<dbReference type="EnsemblMetazoa" id="Aqu2.1.25109_001">
    <property type="protein sequence ID" value="Aqu2.1.25109_001"/>
    <property type="gene ID" value="Aqu2.1.25109"/>
</dbReference>
<accession>A0A1X7UBT4</accession>